<comment type="subunit">
    <text evidence="4 15">Monomer.</text>
</comment>
<comment type="subcellular location">
    <subcellularLocation>
        <location evidence="2 15">Cytoplasm</location>
    </subcellularLocation>
</comment>
<dbReference type="Pfam" id="PF00133">
    <property type="entry name" value="tRNA-synt_1"/>
    <property type="match status" value="1"/>
</dbReference>
<evidence type="ECO:0000256" key="16">
    <source>
        <dbReference type="SAM" id="MobiDB-lite"/>
    </source>
</evidence>
<feature type="binding site" evidence="15">
    <location>
        <position position="589"/>
    </location>
    <ligand>
        <name>ATP</name>
        <dbReference type="ChEBI" id="CHEBI:30616"/>
    </ligand>
</feature>
<keyword evidence="8 15" id="KW-0547">Nucleotide-binding</keyword>
<comment type="cofactor">
    <cofactor evidence="1 15">
        <name>Zn(2+)</name>
        <dbReference type="ChEBI" id="CHEBI:29105"/>
    </cofactor>
</comment>
<dbReference type="EMBL" id="QFVR01000003">
    <property type="protein sequence ID" value="PWI26437.1"/>
    <property type="molecule type" value="Genomic_DNA"/>
</dbReference>
<proteinExistence type="inferred from homology"/>
<gene>
    <name evidence="15" type="primary">ileS</name>
    <name evidence="19" type="ORF">DEX24_03645</name>
</gene>
<evidence type="ECO:0000256" key="13">
    <source>
        <dbReference type="ARBA" id="ARBA00025217"/>
    </source>
</evidence>
<comment type="domain">
    <text evidence="15">IleRS has two distinct active sites: one for aminoacylation and one for editing. The misactivated valine is translocated from the active site to the editing site, which sterically excludes the correctly activated isoleucine. The single editing site contains two valyl binding pockets, one specific for each substrate (Val-AMP or Val-tRNA(Ile)).</text>
</comment>
<dbReference type="Proteomes" id="UP000245938">
    <property type="component" value="Unassembled WGS sequence"/>
</dbReference>
<dbReference type="RefSeq" id="WP_109305041.1">
    <property type="nucleotide sequence ID" value="NZ_BJUF01000003.1"/>
</dbReference>
<dbReference type="GO" id="GO:0000049">
    <property type="term" value="F:tRNA binding"/>
    <property type="evidence" value="ECO:0007669"/>
    <property type="project" value="InterPro"/>
</dbReference>
<dbReference type="GO" id="GO:0005524">
    <property type="term" value="F:ATP binding"/>
    <property type="evidence" value="ECO:0007669"/>
    <property type="project" value="UniProtKB-UniRule"/>
</dbReference>
<dbReference type="FunFam" id="3.40.50.620:FF:000075">
    <property type="entry name" value="Isoleucine--tRNA ligase"/>
    <property type="match status" value="1"/>
</dbReference>
<dbReference type="InterPro" id="IPR014729">
    <property type="entry name" value="Rossmann-like_a/b/a_fold"/>
</dbReference>
<dbReference type="SUPFAM" id="SSF47323">
    <property type="entry name" value="Anticodon-binding domain of a subclass of class I aminoacyl-tRNA synthetases"/>
    <property type="match status" value="1"/>
</dbReference>
<evidence type="ECO:0000256" key="14">
    <source>
        <dbReference type="ARBA" id="ARBA00048359"/>
    </source>
</evidence>
<evidence type="ECO:0000256" key="10">
    <source>
        <dbReference type="ARBA" id="ARBA00022840"/>
    </source>
</evidence>
<dbReference type="InterPro" id="IPR023586">
    <property type="entry name" value="Ile-tRNA-ligase_type2"/>
</dbReference>
<dbReference type="PANTHER" id="PTHR42780:SF1">
    <property type="entry name" value="ISOLEUCINE--TRNA LIGASE, CYTOPLASMIC"/>
    <property type="match status" value="1"/>
</dbReference>
<name>A0A2U3APH5_9BACL</name>
<dbReference type="InterPro" id="IPR001412">
    <property type="entry name" value="aa-tRNA-synth_I_CS"/>
</dbReference>
<evidence type="ECO:0000313" key="19">
    <source>
        <dbReference type="EMBL" id="PWI26437.1"/>
    </source>
</evidence>
<keyword evidence="11 15" id="KW-0648">Protein biosynthesis</keyword>
<dbReference type="CDD" id="cd00818">
    <property type="entry name" value="IleRS_core"/>
    <property type="match status" value="1"/>
</dbReference>
<dbReference type="InterPro" id="IPR009008">
    <property type="entry name" value="Val/Leu/Ile-tRNA-synth_edit"/>
</dbReference>
<evidence type="ECO:0000256" key="1">
    <source>
        <dbReference type="ARBA" id="ARBA00001947"/>
    </source>
</evidence>
<accession>A0A2U3APH5</accession>
<evidence type="ECO:0000256" key="15">
    <source>
        <dbReference type="HAMAP-Rule" id="MF_02003"/>
    </source>
</evidence>
<comment type="catalytic activity">
    <reaction evidence="14 15">
        <text>tRNA(Ile) + L-isoleucine + ATP = L-isoleucyl-tRNA(Ile) + AMP + diphosphate</text>
        <dbReference type="Rhea" id="RHEA:11060"/>
        <dbReference type="Rhea" id="RHEA-COMP:9666"/>
        <dbReference type="Rhea" id="RHEA-COMP:9695"/>
        <dbReference type="ChEBI" id="CHEBI:30616"/>
        <dbReference type="ChEBI" id="CHEBI:33019"/>
        <dbReference type="ChEBI" id="CHEBI:58045"/>
        <dbReference type="ChEBI" id="CHEBI:78442"/>
        <dbReference type="ChEBI" id="CHEBI:78528"/>
        <dbReference type="ChEBI" id="CHEBI:456215"/>
        <dbReference type="EC" id="6.1.1.5"/>
    </reaction>
</comment>
<evidence type="ECO:0000256" key="9">
    <source>
        <dbReference type="ARBA" id="ARBA00022833"/>
    </source>
</evidence>
<dbReference type="FunFam" id="3.40.50.620:FF:000063">
    <property type="entry name" value="Isoleucine--tRNA ligase"/>
    <property type="match status" value="1"/>
</dbReference>
<dbReference type="GO" id="GO:0002161">
    <property type="term" value="F:aminoacyl-tRNA deacylase activity"/>
    <property type="evidence" value="ECO:0007669"/>
    <property type="project" value="InterPro"/>
</dbReference>
<keyword evidence="9 15" id="KW-0862">Zinc</keyword>
<dbReference type="Gene3D" id="3.40.50.620">
    <property type="entry name" value="HUPs"/>
    <property type="match status" value="2"/>
</dbReference>
<keyword evidence="5 15" id="KW-0963">Cytoplasm</keyword>
<dbReference type="SUPFAM" id="SSF50677">
    <property type="entry name" value="ValRS/IleRS/LeuRS editing domain"/>
    <property type="match status" value="1"/>
</dbReference>
<keyword evidence="12 15" id="KW-0030">Aminoacyl-tRNA synthetase</keyword>
<dbReference type="PANTHER" id="PTHR42780">
    <property type="entry name" value="SOLEUCYL-TRNA SYNTHETASE"/>
    <property type="match status" value="1"/>
</dbReference>
<reference evidence="19 20" key="1">
    <citation type="submission" date="2018-05" db="EMBL/GenBank/DDBJ databases">
        <title>Kurthia sibirica genome sequence.</title>
        <authorList>
            <person name="Maclea K.S."/>
            <person name="Goen A.E."/>
        </authorList>
    </citation>
    <scope>NUCLEOTIDE SEQUENCE [LARGE SCALE GENOMIC DNA]</scope>
    <source>
        <strain evidence="19 20">ATCC 49154</strain>
    </source>
</reference>
<dbReference type="AlphaFoldDB" id="A0A2U3APH5"/>
<evidence type="ECO:0000259" key="18">
    <source>
        <dbReference type="Pfam" id="PF08264"/>
    </source>
</evidence>
<dbReference type="GO" id="GO:0004822">
    <property type="term" value="F:isoleucine-tRNA ligase activity"/>
    <property type="evidence" value="ECO:0007669"/>
    <property type="project" value="UniProtKB-UniRule"/>
</dbReference>
<organism evidence="19 20">
    <name type="scientific">Kurthia sibirica</name>
    <dbReference type="NCBI Taxonomy" id="202750"/>
    <lineage>
        <taxon>Bacteria</taxon>
        <taxon>Bacillati</taxon>
        <taxon>Bacillota</taxon>
        <taxon>Bacilli</taxon>
        <taxon>Bacillales</taxon>
        <taxon>Caryophanaceae</taxon>
        <taxon>Kurthia</taxon>
    </lineage>
</organism>
<comment type="caution">
    <text evidence="19">The sequence shown here is derived from an EMBL/GenBank/DDBJ whole genome shotgun (WGS) entry which is preliminary data.</text>
</comment>
<keyword evidence="6 15" id="KW-0436">Ligase</keyword>
<evidence type="ECO:0000256" key="2">
    <source>
        <dbReference type="ARBA" id="ARBA00004496"/>
    </source>
</evidence>
<feature type="short sequence motif" description="'HIGH' region" evidence="15">
    <location>
        <begin position="44"/>
        <end position="54"/>
    </location>
</feature>
<feature type="domain" description="Methionyl/Valyl/Leucyl/Isoleucyl-tRNA synthetase anticodon-binding" evidence="18">
    <location>
        <begin position="671"/>
        <end position="814"/>
    </location>
</feature>
<comment type="similarity">
    <text evidence="3 15">Belongs to the class-I aminoacyl-tRNA synthetase family. IleS type 2 subfamily.</text>
</comment>
<evidence type="ECO:0000256" key="7">
    <source>
        <dbReference type="ARBA" id="ARBA00022723"/>
    </source>
</evidence>
<dbReference type="Pfam" id="PF08264">
    <property type="entry name" value="Anticodon_1"/>
    <property type="match status" value="1"/>
</dbReference>
<evidence type="ECO:0000256" key="3">
    <source>
        <dbReference type="ARBA" id="ARBA00007078"/>
    </source>
</evidence>
<evidence type="ECO:0000313" key="20">
    <source>
        <dbReference type="Proteomes" id="UP000245938"/>
    </source>
</evidence>
<feature type="compositionally biased region" description="Basic and acidic residues" evidence="16">
    <location>
        <begin position="1"/>
        <end position="20"/>
    </location>
</feature>
<dbReference type="InterPro" id="IPR002300">
    <property type="entry name" value="aa-tRNA-synth_Ia"/>
</dbReference>
<dbReference type="Pfam" id="PF19302">
    <property type="entry name" value="DUF5915"/>
    <property type="match status" value="1"/>
</dbReference>
<protein>
    <recommendedName>
        <fullName evidence="15">Isoleucine--tRNA ligase</fullName>
        <ecNumber evidence="15">6.1.1.5</ecNumber>
    </recommendedName>
    <alternativeName>
        <fullName evidence="15">Isoleucyl-tRNA synthetase</fullName>
        <shortName evidence="15">IleRS</shortName>
    </alternativeName>
</protein>
<feature type="domain" description="Aminoacyl-tRNA synthetase class Ia" evidence="17">
    <location>
        <begin position="14"/>
        <end position="614"/>
    </location>
</feature>
<dbReference type="GO" id="GO:0005737">
    <property type="term" value="C:cytoplasm"/>
    <property type="evidence" value="ECO:0007669"/>
    <property type="project" value="UniProtKB-SubCell"/>
</dbReference>
<dbReference type="Gene3D" id="1.10.730.10">
    <property type="entry name" value="Isoleucyl-tRNA Synthetase, Domain 1"/>
    <property type="match status" value="1"/>
</dbReference>
<feature type="region of interest" description="Disordered" evidence="16">
    <location>
        <begin position="1"/>
        <end position="21"/>
    </location>
</feature>
<dbReference type="HAMAP" id="MF_02003">
    <property type="entry name" value="Ile_tRNA_synth_type2"/>
    <property type="match status" value="1"/>
</dbReference>
<evidence type="ECO:0000256" key="12">
    <source>
        <dbReference type="ARBA" id="ARBA00023146"/>
    </source>
</evidence>
<dbReference type="SUPFAM" id="SSF52374">
    <property type="entry name" value="Nucleotidylyl transferase"/>
    <property type="match status" value="1"/>
</dbReference>
<evidence type="ECO:0000256" key="5">
    <source>
        <dbReference type="ARBA" id="ARBA00022490"/>
    </source>
</evidence>
<evidence type="ECO:0000256" key="4">
    <source>
        <dbReference type="ARBA" id="ARBA00011245"/>
    </source>
</evidence>
<dbReference type="GO" id="GO:0008270">
    <property type="term" value="F:zinc ion binding"/>
    <property type="evidence" value="ECO:0007669"/>
    <property type="project" value="UniProtKB-UniRule"/>
</dbReference>
<comment type="function">
    <text evidence="13 15">Catalyzes the attachment of isoleucine to tRNA(Ile). As IleRS can inadvertently accommodate and process structurally similar amino acids such as valine, to avoid such errors it has two additional distinct tRNA(Ile)-dependent editing activities. One activity is designated as 'pretransfer' editing and involves the hydrolysis of activated Val-AMP. The other activity is designated 'posttransfer' editing and involves deacylation of mischarged Val-tRNA(Ile).</text>
</comment>
<dbReference type="EC" id="6.1.1.5" evidence="15"/>
<dbReference type="PRINTS" id="PR00984">
    <property type="entry name" value="TRNASYNTHILE"/>
</dbReference>
<dbReference type="OrthoDB" id="9810365at2"/>
<dbReference type="InterPro" id="IPR013155">
    <property type="entry name" value="M/V/L/I-tRNA-synth_anticd-bd"/>
</dbReference>
<dbReference type="GO" id="GO:0006428">
    <property type="term" value="P:isoleucyl-tRNA aminoacylation"/>
    <property type="evidence" value="ECO:0007669"/>
    <property type="project" value="UniProtKB-UniRule"/>
</dbReference>
<dbReference type="InterPro" id="IPR033709">
    <property type="entry name" value="Anticodon_Ile_ABEc"/>
</dbReference>
<dbReference type="PROSITE" id="PS00178">
    <property type="entry name" value="AA_TRNA_LIGASE_I"/>
    <property type="match status" value="1"/>
</dbReference>
<dbReference type="InterPro" id="IPR002301">
    <property type="entry name" value="Ile-tRNA-ligase"/>
</dbReference>
<dbReference type="NCBIfam" id="TIGR00392">
    <property type="entry name" value="ileS"/>
    <property type="match status" value="1"/>
</dbReference>
<evidence type="ECO:0000256" key="11">
    <source>
        <dbReference type="ARBA" id="ARBA00022917"/>
    </source>
</evidence>
<sequence>MQQKESAYEKEQRIKQKWQSDHTFQQSIAQRKKAKPFVFYEGPPTANGLPHVGHAFGRTVKDIVARYKTMQGFYVERKAGWDTHGLPVELAVEKELGISGKQEIEKYGIEKFIKKCQESVFTYEKKWRVFTEDLGYWLDMENPYVTLENNYIESVWSILSHVHKNGELYKGHRVSPYCPSCQTSLSSHEVAQGYKDVKDLSATAKFKLVNEENVYFLGWTTTPWTLPANVALAVNATLQYAKVQYEGDYYIVVQSLVEKLFSGQAQIVETMPGSALKGLKYEAPFNFVTLEKGHEVVLADYVTDSSGTGIVHIAPAYGEDDYRIVKENGLSFVNIVDGRGCYTAEVPPLAGRFVKDCDVDIIKMLAQSGRLFSKEKYEHSYPHCWRCDSPLLYYATDSWFINMQKHRDELVKLNSTVNWYPEHIKEGRFGNFLDHVLDWNISRNRYWGTPLNVWQCDECGHEVAPASIAELQQLSGQSLDTLELHKPYIDTVVCQCPLCEHTMHRTPEVIDVWFDSGSMPFAQHHYPFNKDIDFSQSFPADVVIEGIDQTRGFFYSLLAVSTLYKGVAPYKNVLSLGHILDEDGRKMSKSKGNALEPSEMMEAYGADALRWAFMTDSAPWNPKRFSHKTVQEAKSKFVDTFDNVFRFYKMYADIDGYVYDAQNKGIHTKMDEWILSRLEHTKVIANKAMEQYDFTQASREMGSFIEELSNWYIRRNRARFWATGMSDDKLAAYATLYESLTTIAQLAAPFTPFITEDIYTTLTGQSVHLADYPIGDASTIDVTLEAQMVAVRNIVELGRRIRNSSAVKVKQPLSELFIVSPVEELQDYAHIIKEELNIKELHFVKTLEDYEKIDYKLNFKTAGIAFGKNVNVMKSLVENLTEQQKRQFKLNGSLVLHIDDEPIVLKREHVEKTSHVPEGFAFEEEAGYEVLMNLQLTEDLLQEGQMREMIRIIQEKRKALDLPVEKYIEINFSANEENIEILKKFEALLQANMLVKRFNYNKKIVTPTITTKLFDDELWIELVY</sequence>
<keyword evidence="10 15" id="KW-0067">ATP-binding</keyword>
<dbReference type="InterPro" id="IPR009080">
    <property type="entry name" value="tRNAsynth_Ia_anticodon-bd"/>
</dbReference>
<evidence type="ECO:0000256" key="8">
    <source>
        <dbReference type="ARBA" id="ARBA00022741"/>
    </source>
</evidence>
<feature type="short sequence motif" description="'KMSKS' region" evidence="15">
    <location>
        <begin position="586"/>
        <end position="590"/>
    </location>
</feature>
<evidence type="ECO:0000256" key="6">
    <source>
        <dbReference type="ARBA" id="ARBA00022598"/>
    </source>
</evidence>
<keyword evidence="20" id="KW-1185">Reference proteome</keyword>
<evidence type="ECO:0000259" key="17">
    <source>
        <dbReference type="Pfam" id="PF00133"/>
    </source>
</evidence>
<dbReference type="CDD" id="cd07961">
    <property type="entry name" value="Anticodon_Ia_Ile_ABEc"/>
    <property type="match status" value="1"/>
</dbReference>
<keyword evidence="7 15" id="KW-0479">Metal-binding</keyword>